<comment type="caution">
    <text evidence="12">The sequence shown here is derived from an EMBL/GenBank/DDBJ whole genome shotgun (WGS) entry which is preliminary data.</text>
</comment>
<gene>
    <name evidence="12" type="ORF">GGQ63_001342</name>
</gene>
<evidence type="ECO:0000256" key="3">
    <source>
        <dbReference type="ARBA" id="ARBA00022448"/>
    </source>
</evidence>
<dbReference type="AlphaFoldDB" id="A0A7W9FK90"/>
<dbReference type="CDD" id="cd03216">
    <property type="entry name" value="ABC_Carb_Monos_I"/>
    <property type="match status" value="1"/>
</dbReference>
<dbReference type="Proteomes" id="UP000523821">
    <property type="component" value="Unassembled WGS sequence"/>
</dbReference>
<evidence type="ECO:0000256" key="10">
    <source>
        <dbReference type="ARBA" id="ARBA00023136"/>
    </source>
</evidence>
<evidence type="ECO:0000256" key="1">
    <source>
        <dbReference type="ARBA" id="ARBA00004202"/>
    </source>
</evidence>
<dbReference type="EMBL" id="JACHOO010000002">
    <property type="protein sequence ID" value="MBB5752290.1"/>
    <property type="molecule type" value="Genomic_DNA"/>
</dbReference>
<keyword evidence="9" id="KW-1278">Translocase</keyword>
<evidence type="ECO:0000256" key="7">
    <source>
        <dbReference type="ARBA" id="ARBA00022741"/>
    </source>
</evidence>
<keyword evidence="3" id="KW-0813">Transport</keyword>
<dbReference type="PANTHER" id="PTHR43790:SF3">
    <property type="entry name" value="D-ALLOSE IMPORT ATP-BINDING PROTEIN ALSA-RELATED"/>
    <property type="match status" value="1"/>
</dbReference>
<sequence>MTALLSVRGIEKSFDRNRVLTGIDLDIAAGEVVALLGENGAGKSTFVNILSGALGRDAGRVVFAGAETVFSTTREAIDAGIIHIHQELSLIGSLSVMENLFIGDYRTGRSGIIDRKALAAASRPLLERVGAGHIDPRRTAGELSTAEQQLVEIAKALSRNARLLILDEPTASLTPHEAAALFAVVRELKSRGVAVIFISHRLEEVFQIADRVVVLRDGGVVSDRPVAATSREAIIADMTGRAFALGAMPPAIVPEGAPLRLAAEAIGDGAGIGPISFELRAGEILGVFGLVGAGRTELLEMLCGKRAIKSGAIRLASGAAPASPTAAWRSGLALLPEGRKTNGILPNLSVEENIVVARRQAGGGLVARGSERALADRLWRTLGIVAAGPGQPIRSLSGGNQQKALFARCLAADPSILLLDEPTHGVDVRTKGDIYRTVRDLAGEGLAVVFVSSELPEILALASTVMVLAHGRRTLYAPRAGLGENDVLSAAFVEAA</sequence>
<name>A0A7W9FK90_9HYPH</name>
<dbReference type="Pfam" id="PF00005">
    <property type="entry name" value="ABC_tran"/>
    <property type="match status" value="2"/>
</dbReference>
<keyword evidence="8" id="KW-0067">ATP-binding</keyword>
<dbReference type="PROSITE" id="PS50893">
    <property type="entry name" value="ABC_TRANSPORTER_2"/>
    <property type="match status" value="2"/>
</dbReference>
<keyword evidence="13" id="KW-1185">Reference proteome</keyword>
<dbReference type="Gene3D" id="3.40.50.300">
    <property type="entry name" value="P-loop containing nucleotide triphosphate hydrolases"/>
    <property type="match status" value="2"/>
</dbReference>
<accession>A0A7W9FK90</accession>
<feature type="domain" description="ABC transporter" evidence="11">
    <location>
        <begin position="257"/>
        <end position="495"/>
    </location>
</feature>
<dbReference type="PANTHER" id="PTHR43790">
    <property type="entry name" value="CARBOHYDRATE TRANSPORT ATP-BINDING PROTEIN MG119-RELATED"/>
    <property type="match status" value="1"/>
</dbReference>
<evidence type="ECO:0000256" key="8">
    <source>
        <dbReference type="ARBA" id="ARBA00022840"/>
    </source>
</evidence>
<evidence type="ECO:0000313" key="13">
    <source>
        <dbReference type="Proteomes" id="UP000523821"/>
    </source>
</evidence>
<dbReference type="InterPro" id="IPR003439">
    <property type="entry name" value="ABC_transporter-like_ATP-bd"/>
</dbReference>
<dbReference type="InterPro" id="IPR003593">
    <property type="entry name" value="AAA+_ATPase"/>
</dbReference>
<evidence type="ECO:0000256" key="2">
    <source>
        <dbReference type="ARBA" id="ARBA00005417"/>
    </source>
</evidence>
<dbReference type="InterPro" id="IPR027417">
    <property type="entry name" value="P-loop_NTPase"/>
</dbReference>
<dbReference type="InterPro" id="IPR017871">
    <property type="entry name" value="ABC_transporter-like_CS"/>
</dbReference>
<dbReference type="SMART" id="SM00382">
    <property type="entry name" value="AAA"/>
    <property type="match status" value="2"/>
</dbReference>
<evidence type="ECO:0000259" key="11">
    <source>
        <dbReference type="PROSITE" id="PS50893"/>
    </source>
</evidence>
<dbReference type="FunFam" id="3.40.50.300:FF:000127">
    <property type="entry name" value="Ribose import ATP-binding protein RbsA"/>
    <property type="match status" value="1"/>
</dbReference>
<dbReference type="GO" id="GO:0005524">
    <property type="term" value="F:ATP binding"/>
    <property type="evidence" value="ECO:0007669"/>
    <property type="project" value="UniProtKB-KW"/>
</dbReference>
<evidence type="ECO:0000256" key="9">
    <source>
        <dbReference type="ARBA" id="ARBA00022967"/>
    </source>
</evidence>
<dbReference type="SUPFAM" id="SSF52540">
    <property type="entry name" value="P-loop containing nucleoside triphosphate hydrolases"/>
    <property type="match status" value="2"/>
</dbReference>
<keyword evidence="10" id="KW-0472">Membrane</keyword>
<comment type="similarity">
    <text evidence="2">Belongs to the ABC transporter superfamily.</text>
</comment>
<evidence type="ECO:0000256" key="4">
    <source>
        <dbReference type="ARBA" id="ARBA00022475"/>
    </source>
</evidence>
<keyword evidence="6" id="KW-0677">Repeat</keyword>
<dbReference type="GO" id="GO:0005886">
    <property type="term" value="C:plasma membrane"/>
    <property type="evidence" value="ECO:0007669"/>
    <property type="project" value="UniProtKB-SubCell"/>
</dbReference>
<dbReference type="PROSITE" id="PS00211">
    <property type="entry name" value="ABC_TRANSPORTER_1"/>
    <property type="match status" value="1"/>
</dbReference>
<dbReference type="CDD" id="cd03215">
    <property type="entry name" value="ABC_Carb_Monos_II"/>
    <property type="match status" value="1"/>
</dbReference>
<dbReference type="InterPro" id="IPR050107">
    <property type="entry name" value="ABC_carbohydrate_import_ATPase"/>
</dbReference>
<evidence type="ECO:0000313" key="12">
    <source>
        <dbReference type="EMBL" id="MBB5752290.1"/>
    </source>
</evidence>
<evidence type="ECO:0000256" key="6">
    <source>
        <dbReference type="ARBA" id="ARBA00022737"/>
    </source>
</evidence>
<keyword evidence="5 12" id="KW-0762">Sugar transport</keyword>
<comment type="subcellular location">
    <subcellularLocation>
        <location evidence="1">Cell membrane</location>
        <topology evidence="1">Peripheral membrane protein</topology>
    </subcellularLocation>
</comment>
<reference evidence="12 13" key="1">
    <citation type="submission" date="2020-08" db="EMBL/GenBank/DDBJ databases">
        <title>Genomic Encyclopedia of Type Strains, Phase IV (KMG-IV): sequencing the most valuable type-strain genomes for metagenomic binning, comparative biology and taxonomic classification.</title>
        <authorList>
            <person name="Goeker M."/>
        </authorList>
    </citation>
    <scope>NUCLEOTIDE SEQUENCE [LARGE SCALE GENOMIC DNA]</scope>
    <source>
        <strain evidence="12 13">DSM 16268</strain>
    </source>
</reference>
<feature type="domain" description="ABC transporter" evidence="11">
    <location>
        <begin position="5"/>
        <end position="242"/>
    </location>
</feature>
<organism evidence="12 13">
    <name type="scientific">Prosthecomicrobium pneumaticum</name>
    <dbReference type="NCBI Taxonomy" id="81895"/>
    <lineage>
        <taxon>Bacteria</taxon>
        <taxon>Pseudomonadati</taxon>
        <taxon>Pseudomonadota</taxon>
        <taxon>Alphaproteobacteria</taxon>
        <taxon>Hyphomicrobiales</taxon>
        <taxon>Kaistiaceae</taxon>
        <taxon>Prosthecomicrobium</taxon>
    </lineage>
</organism>
<dbReference type="RefSeq" id="WP_210308402.1">
    <property type="nucleotide sequence ID" value="NZ_JACHOO010000002.1"/>
</dbReference>
<dbReference type="GO" id="GO:0016887">
    <property type="term" value="F:ATP hydrolysis activity"/>
    <property type="evidence" value="ECO:0007669"/>
    <property type="project" value="InterPro"/>
</dbReference>
<evidence type="ECO:0000256" key="5">
    <source>
        <dbReference type="ARBA" id="ARBA00022597"/>
    </source>
</evidence>
<proteinExistence type="inferred from homology"/>
<keyword evidence="7" id="KW-0547">Nucleotide-binding</keyword>
<protein>
    <submittedName>
        <fullName evidence="12">ABC-type sugar transport system ATPase subunit</fullName>
    </submittedName>
</protein>
<keyword evidence="4" id="KW-1003">Cell membrane</keyword>